<proteinExistence type="predicted"/>
<dbReference type="EMBL" id="BQNB010014170">
    <property type="protein sequence ID" value="GJT24889.1"/>
    <property type="molecule type" value="Genomic_DNA"/>
</dbReference>
<evidence type="ECO:0000313" key="1">
    <source>
        <dbReference type="EMBL" id="GJT24889.1"/>
    </source>
</evidence>
<reference evidence="1" key="2">
    <citation type="submission" date="2022-01" db="EMBL/GenBank/DDBJ databases">
        <authorList>
            <person name="Yamashiro T."/>
            <person name="Shiraishi A."/>
            <person name="Satake H."/>
            <person name="Nakayama K."/>
        </authorList>
    </citation>
    <scope>NUCLEOTIDE SEQUENCE</scope>
</reference>
<organism evidence="1 2">
    <name type="scientific">Tanacetum coccineum</name>
    <dbReference type="NCBI Taxonomy" id="301880"/>
    <lineage>
        <taxon>Eukaryota</taxon>
        <taxon>Viridiplantae</taxon>
        <taxon>Streptophyta</taxon>
        <taxon>Embryophyta</taxon>
        <taxon>Tracheophyta</taxon>
        <taxon>Spermatophyta</taxon>
        <taxon>Magnoliopsida</taxon>
        <taxon>eudicotyledons</taxon>
        <taxon>Gunneridae</taxon>
        <taxon>Pentapetalae</taxon>
        <taxon>asterids</taxon>
        <taxon>campanulids</taxon>
        <taxon>Asterales</taxon>
        <taxon>Asteraceae</taxon>
        <taxon>Asteroideae</taxon>
        <taxon>Anthemideae</taxon>
        <taxon>Anthemidinae</taxon>
        <taxon>Tanacetum</taxon>
    </lineage>
</organism>
<accession>A0ABQ5CE37</accession>
<sequence>MAQSSNVSSSVVQGVVTGHVSESPNGHLLNGNGVHLPNVNVAQLPDKHVPQSSRARLLTVLYREVSADVSKVDQFHKLSRDHSRSVRRLAVSIAEFRDDEDLVDGDAILGLLESLHLDNLEKAVRCRLMMKEVKVKIAEKNICIGRLRRNGAV</sequence>
<gene>
    <name evidence="1" type="ORF">Tco_0894826</name>
</gene>
<protein>
    <submittedName>
        <fullName evidence="1">Uncharacterized protein</fullName>
    </submittedName>
</protein>
<name>A0ABQ5CE37_9ASTR</name>
<dbReference type="Proteomes" id="UP001151760">
    <property type="component" value="Unassembled WGS sequence"/>
</dbReference>
<reference evidence="1" key="1">
    <citation type="journal article" date="2022" name="Int. J. Mol. Sci.">
        <title>Draft Genome of Tanacetum Coccineum: Genomic Comparison of Closely Related Tanacetum-Family Plants.</title>
        <authorList>
            <person name="Yamashiro T."/>
            <person name="Shiraishi A."/>
            <person name="Nakayama K."/>
            <person name="Satake H."/>
        </authorList>
    </citation>
    <scope>NUCLEOTIDE SEQUENCE</scope>
</reference>
<evidence type="ECO:0000313" key="2">
    <source>
        <dbReference type="Proteomes" id="UP001151760"/>
    </source>
</evidence>
<comment type="caution">
    <text evidence="1">The sequence shown here is derived from an EMBL/GenBank/DDBJ whole genome shotgun (WGS) entry which is preliminary data.</text>
</comment>
<keyword evidence="2" id="KW-1185">Reference proteome</keyword>